<evidence type="ECO:0000313" key="1">
    <source>
        <dbReference type="EMBL" id="GET04595.1"/>
    </source>
</evidence>
<dbReference type="AlphaFoldDB" id="A0A8H3MKQ3"/>
<sequence length="76" mass="8782">MAPSRWVMVAWKTSYSQIFPTPFAATSNDETWKKFGSIVLKCVSGTNNQFAVIPNPEWFEPQGQFRLEYLKITFCN</sequence>
<reference evidence="1" key="1">
    <citation type="submission" date="2019-10" db="EMBL/GenBank/DDBJ databases">
        <title>Conservation and host-specific expression of non-tandemly repeated heterogenous ribosome RNA gene in arbuscular mycorrhizal fungi.</title>
        <authorList>
            <person name="Maeda T."/>
            <person name="Kobayashi Y."/>
            <person name="Nakagawa T."/>
            <person name="Ezawa T."/>
            <person name="Yamaguchi K."/>
            <person name="Bino T."/>
            <person name="Nishimoto Y."/>
            <person name="Shigenobu S."/>
            <person name="Kawaguchi M."/>
        </authorList>
    </citation>
    <scope>NUCLEOTIDE SEQUENCE</scope>
    <source>
        <strain evidence="1">HR1</strain>
    </source>
</reference>
<proteinExistence type="predicted"/>
<protein>
    <submittedName>
        <fullName evidence="1">Uncharacterized protein</fullName>
    </submittedName>
</protein>
<gene>
    <name evidence="1" type="ORF">RCL2_003089500</name>
</gene>
<evidence type="ECO:0000313" key="2">
    <source>
        <dbReference type="Proteomes" id="UP000615446"/>
    </source>
</evidence>
<comment type="caution">
    <text evidence="1">The sequence shown here is derived from an EMBL/GenBank/DDBJ whole genome shotgun (WGS) entry which is preliminary data.</text>
</comment>
<dbReference type="Proteomes" id="UP000615446">
    <property type="component" value="Unassembled WGS sequence"/>
</dbReference>
<name>A0A8H3MKQ3_9GLOM</name>
<organism evidence="1 2">
    <name type="scientific">Rhizophagus clarus</name>
    <dbReference type="NCBI Taxonomy" id="94130"/>
    <lineage>
        <taxon>Eukaryota</taxon>
        <taxon>Fungi</taxon>
        <taxon>Fungi incertae sedis</taxon>
        <taxon>Mucoromycota</taxon>
        <taxon>Glomeromycotina</taxon>
        <taxon>Glomeromycetes</taxon>
        <taxon>Glomerales</taxon>
        <taxon>Glomeraceae</taxon>
        <taxon>Rhizophagus</taxon>
    </lineage>
</organism>
<dbReference type="EMBL" id="BLAL01000356">
    <property type="protein sequence ID" value="GET04595.1"/>
    <property type="molecule type" value="Genomic_DNA"/>
</dbReference>
<accession>A0A8H3MKQ3</accession>